<dbReference type="InterPro" id="IPR023779">
    <property type="entry name" value="Chromodomain_CS"/>
</dbReference>
<evidence type="ECO:0000256" key="1">
    <source>
        <dbReference type="ARBA" id="ARBA00004123"/>
    </source>
</evidence>
<comment type="similarity">
    <text evidence="3">Belongs to the TMEM39 family.</text>
</comment>
<proteinExistence type="inferred from homology"/>
<feature type="compositionally biased region" description="Basic and acidic residues" evidence="9">
    <location>
        <begin position="829"/>
        <end position="839"/>
    </location>
</feature>
<feature type="compositionally biased region" description="Basic and acidic residues" evidence="9">
    <location>
        <begin position="584"/>
        <end position="593"/>
    </location>
</feature>
<feature type="domain" description="Chromo" evidence="11">
    <location>
        <begin position="380"/>
        <end position="447"/>
    </location>
</feature>
<feature type="transmembrane region" description="Helical" evidence="10">
    <location>
        <begin position="277"/>
        <end position="296"/>
    </location>
</feature>
<organism evidence="12 13">
    <name type="scientific">Eptatretus burgeri</name>
    <name type="common">Inshore hagfish</name>
    <dbReference type="NCBI Taxonomy" id="7764"/>
    <lineage>
        <taxon>Eukaryota</taxon>
        <taxon>Metazoa</taxon>
        <taxon>Chordata</taxon>
        <taxon>Craniata</taxon>
        <taxon>Vertebrata</taxon>
        <taxon>Cyclostomata</taxon>
        <taxon>Myxini</taxon>
        <taxon>Myxiniformes</taxon>
        <taxon>Myxinidae</taxon>
        <taxon>Eptatretinae</taxon>
        <taxon>Eptatretus</taxon>
    </lineage>
</organism>
<dbReference type="SUPFAM" id="SSF54160">
    <property type="entry name" value="Chromo domain-like"/>
    <property type="match status" value="1"/>
</dbReference>
<feature type="transmembrane region" description="Helical" evidence="10">
    <location>
        <begin position="140"/>
        <end position="162"/>
    </location>
</feature>
<feature type="compositionally biased region" description="Polar residues" evidence="9">
    <location>
        <begin position="887"/>
        <end position="897"/>
    </location>
</feature>
<dbReference type="Gene3D" id="2.40.50.40">
    <property type="match status" value="1"/>
</dbReference>
<feature type="compositionally biased region" description="Polar residues" evidence="9">
    <location>
        <begin position="728"/>
        <end position="756"/>
    </location>
</feature>
<evidence type="ECO:0000313" key="12">
    <source>
        <dbReference type="Ensembl" id="ENSEBUP00000017567.1"/>
    </source>
</evidence>
<protein>
    <recommendedName>
        <fullName evidence="11">Chromo domain-containing protein</fullName>
    </recommendedName>
</protein>
<dbReference type="Gene3D" id="1.25.40.20">
    <property type="entry name" value="Ankyrin repeat-containing domain"/>
    <property type="match status" value="1"/>
</dbReference>
<dbReference type="InterPro" id="IPR019397">
    <property type="entry name" value="Uncharacterised_TMEM39"/>
</dbReference>
<dbReference type="PANTHER" id="PTHR12995:SF4">
    <property type="entry name" value="FI21814P1"/>
    <property type="match status" value="1"/>
</dbReference>
<feature type="transmembrane region" description="Helical" evidence="10">
    <location>
        <begin position="64"/>
        <end position="86"/>
    </location>
</feature>
<feature type="transmembrane region" description="Helical" evidence="10">
    <location>
        <begin position="174"/>
        <end position="193"/>
    </location>
</feature>
<evidence type="ECO:0000256" key="7">
    <source>
        <dbReference type="ARBA" id="ARBA00023242"/>
    </source>
</evidence>
<feature type="repeat" description="ANK" evidence="8">
    <location>
        <begin position="1063"/>
        <end position="1088"/>
    </location>
</feature>
<dbReference type="SMART" id="SM00248">
    <property type="entry name" value="ANK"/>
    <property type="match status" value="3"/>
</dbReference>
<dbReference type="GO" id="GO:0016020">
    <property type="term" value="C:membrane"/>
    <property type="evidence" value="ECO:0007669"/>
    <property type="project" value="UniProtKB-SubCell"/>
</dbReference>
<evidence type="ECO:0000256" key="10">
    <source>
        <dbReference type="SAM" id="Phobius"/>
    </source>
</evidence>
<dbReference type="Pfam" id="PF00385">
    <property type="entry name" value="Chromo"/>
    <property type="match status" value="1"/>
</dbReference>
<dbReference type="Pfam" id="PF12796">
    <property type="entry name" value="Ank_2"/>
    <property type="match status" value="1"/>
</dbReference>
<feature type="compositionally biased region" description="Basic residues" evidence="9">
    <location>
        <begin position="513"/>
        <end position="533"/>
    </location>
</feature>
<feature type="compositionally biased region" description="Basic and acidic residues" evidence="9">
    <location>
        <begin position="619"/>
        <end position="634"/>
    </location>
</feature>
<evidence type="ECO:0000256" key="3">
    <source>
        <dbReference type="ARBA" id="ARBA00010737"/>
    </source>
</evidence>
<evidence type="ECO:0000256" key="4">
    <source>
        <dbReference type="ARBA" id="ARBA00022692"/>
    </source>
</evidence>
<feature type="compositionally biased region" description="Basic and acidic residues" evidence="9">
    <location>
        <begin position="502"/>
        <end position="512"/>
    </location>
</feature>
<keyword evidence="6 10" id="KW-0472">Membrane</keyword>
<feature type="compositionally biased region" description="Basic and acidic residues" evidence="9">
    <location>
        <begin position="470"/>
        <end position="483"/>
    </location>
</feature>
<dbReference type="AlphaFoldDB" id="A0A8C4QPR3"/>
<dbReference type="GO" id="GO:0005634">
    <property type="term" value="C:nucleus"/>
    <property type="evidence" value="ECO:0007669"/>
    <property type="project" value="UniProtKB-SubCell"/>
</dbReference>
<feature type="compositionally biased region" description="Basic and acidic residues" evidence="9">
    <location>
        <begin position="796"/>
        <end position="817"/>
    </location>
</feature>
<dbReference type="Ensembl" id="ENSEBUT00000018144.1">
    <property type="protein sequence ID" value="ENSEBUP00000017567.1"/>
    <property type="gene ID" value="ENSEBUG00000010959.1"/>
</dbReference>
<feature type="region of interest" description="Disordered" evidence="9">
    <location>
        <begin position="648"/>
        <end position="713"/>
    </location>
</feature>
<evidence type="ECO:0000256" key="6">
    <source>
        <dbReference type="ARBA" id="ARBA00023136"/>
    </source>
</evidence>
<dbReference type="PROSITE" id="PS50297">
    <property type="entry name" value="ANK_REP_REGION"/>
    <property type="match status" value="2"/>
</dbReference>
<dbReference type="InterPro" id="IPR000953">
    <property type="entry name" value="Chromo/chromo_shadow_dom"/>
</dbReference>
<feature type="region of interest" description="Disordered" evidence="9">
    <location>
        <begin position="1"/>
        <end position="39"/>
    </location>
</feature>
<evidence type="ECO:0000313" key="13">
    <source>
        <dbReference type="Proteomes" id="UP000694388"/>
    </source>
</evidence>
<feature type="compositionally biased region" description="Basic residues" evidence="9">
    <location>
        <begin position="843"/>
        <end position="858"/>
    </location>
</feature>
<keyword evidence="4 10" id="KW-0812">Transmembrane</keyword>
<feature type="transmembrane region" description="Helical" evidence="10">
    <location>
        <begin position="107"/>
        <end position="128"/>
    </location>
</feature>
<dbReference type="Pfam" id="PF10271">
    <property type="entry name" value="Tmp39"/>
    <property type="match status" value="1"/>
</dbReference>
<dbReference type="GeneTree" id="ENSGT00390000018895"/>
<dbReference type="SUPFAM" id="SSF48403">
    <property type="entry name" value="Ankyrin repeat"/>
    <property type="match status" value="1"/>
</dbReference>
<evidence type="ECO:0000256" key="8">
    <source>
        <dbReference type="PROSITE-ProRule" id="PRU00023"/>
    </source>
</evidence>
<dbReference type="PROSITE" id="PS50088">
    <property type="entry name" value="ANK_REPEAT"/>
    <property type="match status" value="3"/>
</dbReference>
<evidence type="ECO:0000256" key="5">
    <source>
        <dbReference type="ARBA" id="ARBA00022989"/>
    </source>
</evidence>
<feature type="region of interest" description="Disordered" evidence="9">
    <location>
        <begin position="200"/>
        <end position="219"/>
    </location>
</feature>
<comment type="subcellular location">
    <subcellularLocation>
        <location evidence="2">Membrane</location>
        <topology evidence="2">Multi-pass membrane protein</topology>
    </subcellularLocation>
    <subcellularLocation>
        <location evidence="1">Nucleus</location>
    </subcellularLocation>
</comment>
<feature type="compositionally biased region" description="Basic residues" evidence="9">
    <location>
        <begin position="484"/>
        <end position="501"/>
    </location>
</feature>
<dbReference type="PROSITE" id="PS50013">
    <property type="entry name" value="CHROMO_2"/>
    <property type="match status" value="1"/>
</dbReference>
<evidence type="ECO:0000256" key="2">
    <source>
        <dbReference type="ARBA" id="ARBA00004141"/>
    </source>
</evidence>
<reference evidence="12" key="1">
    <citation type="submission" date="2025-05" db="UniProtKB">
        <authorList>
            <consortium name="Ensembl"/>
        </authorList>
    </citation>
    <scope>IDENTIFICATION</scope>
</reference>
<sequence>MAGGRRGPARQQYGRPPLSPTSSSGAGSRTGLPGPASSPPLASGVGPLHIRHPKVPELAPNGGLAFEGFLFLYLFLALLTHLLNLYKTVWWYPAQHPPSHTTLNFHLIDYHLVAFITALLARRLIWALVCQMGEISPGTVPQLVLLLSLRVALLTVSASIQAWTLSRLFHSHSLISLLFLCYPCLVYVPLYWWSRELRTPRQDTSSNPTDKNGVAEEQTERVGMSASRFLFLLLEALRQQFVGASVLPPHACALSPPAVRAEVQLLKWDFNLRIKEVLYNSLLSAYYVAFLPLCFLKSTQHYDMRWSCEHLLLVWVNSFVLLTAHRLPPTYCDRLHRAAAHLGCWQRLEPGAHGNTPQHTWSESIIWPQGVLVRHQKSLYRALGTLNVAIPSDVSHARFYEERLYRVRWKGYQPNEDTWEPIENLAGCEELLYRFHKRHPLKSSELPFSTPQTVPLEGDENIKSSVSEQDAVRRSQTWEEYQERKRKKKERKEKRNKKEKREKKEKLREEIKRQRRDKHHKHDGEKKSKKKRSESKGQGISGEESIQEVNHKANQVHGEKSSVAGDATVLKQWNDEEEACSAGEESKSVRNESEGAEMSWEGSGEKIKGVETSGLTDGSIEKQSRDVKRNSEREDLCKMKEKLANFMEIQQEIGSNRNEVARKGSESNQEKRSAGSVRENIKNVGEKARSDADKTKRSGKRSESIKDLEIDSQEAEKVGCEFGKAELQSKSAVSSPLSAHLSTLSTVDRSELSVTSSEDHLISSPDEWGAVSFSGDQENEPIMNTKSDWGSRKHKSQVEGMKERSKSCRTDRQRDNSKLQMAASSTESQSKESRSDKTEAVFGKKRQHTSSKKNRKSKTTWALDSSGQNKRSEAKNQTPESFKGPGNSISEMGQGKSSWHDSAVSPTSVAEGRIGAGGEAKRRKCSSVDALSELDFTWLDESKIRSLMHKRSDSPGNSIPTCPSDLREAVKAGDLRTTQRMLLDFQASINLQEQVWDGPGLLFLAASAGRNEILQLLLRRGANPNPSTPGVATALQIASAQGFLSTVELLLSNGAHIHAQQSNGDTALSKACRAGHLIVIRLLLDNGAYWTEARLCLRPGLSMPPAVQDVLKQHSDGVMRAMEAAIRDHFEPDLKIMDVAFPPACHRLCEGSTFTMEFESSSPFLALPGAGIVLFAAHWARTAAGPSRIRLSGESSVLAVSLNGNFQLPLFMGNNFVFSLSPKEGNNSMQLYLAKCTSTQVRIFVCAYHVALHT</sequence>
<feature type="compositionally biased region" description="Polar residues" evidence="9">
    <location>
        <begin position="862"/>
        <end position="880"/>
    </location>
</feature>
<dbReference type="InterPro" id="IPR036770">
    <property type="entry name" value="Ankyrin_rpt-contain_sf"/>
</dbReference>
<dbReference type="CDD" id="cd00024">
    <property type="entry name" value="CD_CSD"/>
    <property type="match status" value="1"/>
</dbReference>
<dbReference type="PANTHER" id="PTHR12995">
    <property type="entry name" value="FI21814P1"/>
    <property type="match status" value="1"/>
</dbReference>
<evidence type="ECO:0000259" key="11">
    <source>
        <dbReference type="PROSITE" id="PS50013"/>
    </source>
</evidence>
<keyword evidence="8" id="KW-0040">ANK repeat</keyword>
<keyword evidence="13" id="KW-1185">Reference proteome</keyword>
<dbReference type="Ensembl" id="ENSEBUT00000018177.1">
    <property type="protein sequence ID" value="ENSEBUP00000017601.1"/>
    <property type="gene ID" value="ENSEBUG00000010959.1"/>
</dbReference>
<feature type="region of interest" description="Disordered" evidence="9">
    <location>
        <begin position="443"/>
        <end position="634"/>
    </location>
</feature>
<dbReference type="InterPro" id="IPR023780">
    <property type="entry name" value="Chromo_domain"/>
</dbReference>
<feature type="repeat" description="ANK" evidence="8">
    <location>
        <begin position="997"/>
        <end position="1029"/>
    </location>
</feature>
<feature type="repeat" description="ANK" evidence="8">
    <location>
        <begin position="1030"/>
        <end position="1062"/>
    </location>
</feature>
<name>A0A8C4QPR3_EPTBU</name>
<evidence type="ECO:0000256" key="9">
    <source>
        <dbReference type="SAM" id="MobiDB-lite"/>
    </source>
</evidence>
<dbReference type="PROSITE" id="PS00598">
    <property type="entry name" value="CHROMO_1"/>
    <property type="match status" value="1"/>
</dbReference>
<keyword evidence="5 10" id="KW-1133">Transmembrane helix</keyword>
<feature type="compositionally biased region" description="Basic and acidic residues" evidence="9">
    <location>
        <begin position="659"/>
        <end position="713"/>
    </location>
</feature>
<feature type="region of interest" description="Disordered" evidence="9">
    <location>
        <begin position="727"/>
        <end position="919"/>
    </location>
</feature>
<accession>A0A8C4QPR3</accession>
<keyword evidence="7" id="KW-0539">Nucleus</keyword>
<dbReference type="InterPro" id="IPR002110">
    <property type="entry name" value="Ankyrin_rpt"/>
</dbReference>
<dbReference type="InterPro" id="IPR016197">
    <property type="entry name" value="Chromo-like_dom_sf"/>
</dbReference>
<dbReference type="SMART" id="SM00298">
    <property type="entry name" value="CHROMO"/>
    <property type="match status" value="1"/>
</dbReference>
<dbReference type="Proteomes" id="UP000694388">
    <property type="component" value="Unplaced"/>
</dbReference>